<feature type="compositionally biased region" description="Basic and acidic residues" evidence="4">
    <location>
        <begin position="19"/>
        <end position="28"/>
    </location>
</feature>
<dbReference type="Pfam" id="PF07690">
    <property type="entry name" value="MFS_1"/>
    <property type="match status" value="1"/>
</dbReference>
<protein>
    <submittedName>
        <fullName evidence="7">MFS transporter</fullName>
    </submittedName>
</protein>
<feature type="region of interest" description="Disordered" evidence="4">
    <location>
        <begin position="1"/>
        <end position="28"/>
    </location>
</feature>
<dbReference type="InterPro" id="IPR020846">
    <property type="entry name" value="MFS_dom"/>
</dbReference>
<organism evidence="7 8">
    <name type="scientific">Novosphingobium endophyticum</name>
    <dbReference type="NCBI Taxonomy" id="1955250"/>
    <lineage>
        <taxon>Bacteria</taxon>
        <taxon>Pseudomonadati</taxon>
        <taxon>Pseudomonadota</taxon>
        <taxon>Alphaproteobacteria</taxon>
        <taxon>Sphingomonadales</taxon>
        <taxon>Sphingomonadaceae</taxon>
        <taxon>Novosphingobium</taxon>
    </lineage>
</organism>
<dbReference type="PANTHER" id="PTHR11360:SF290">
    <property type="entry name" value="MONOCARBOXYLATE MFS PERMEASE"/>
    <property type="match status" value="1"/>
</dbReference>
<proteinExistence type="predicted"/>
<sequence length="444" mass="46402">MAIDRRPGAASGPTAATTDKTKPVDPLDRERRSRLYARRMTAIGFASFNIGVGSCYGAFGALVLELERMFQADRTVMGLVLAIVALTHGILAPVIGHLIPRTGIRPMMIFGAVLTSLGFAGLAVAQSSFALLAIYGLLIGPGTALMGTLPVMTLLSNWYDRGQGRMIGVALMPLLVTVTPIMTVWLLPIFGVEGILLGLAAITALLIPFQILIVDRPEQLGLDPVGARKSAGGGGQDVLPTVTVRDLLRNPVLIAMATGAGIVAGSGVAKTSHLVPVLVEQGWSLETSALLLSVSGATGILGSIMFGAAADRWKAATTLAMGAFIQMAVWWILIIPASFGLLLIDAVIFGICGGGLISAKAVLVRRIFGRANFAFVSGFSSLISIPFLFLMSPTAGYLRDTTGSYVVPLLTIIALLAVAGLLNMAIVRTERRSLAQNAPMAALA</sequence>
<dbReference type="PROSITE" id="PS50850">
    <property type="entry name" value="MFS"/>
    <property type="match status" value="1"/>
</dbReference>
<dbReference type="AlphaFoldDB" id="A0A916TTG9"/>
<dbReference type="SUPFAM" id="SSF103473">
    <property type="entry name" value="MFS general substrate transporter"/>
    <property type="match status" value="1"/>
</dbReference>
<evidence type="ECO:0000256" key="4">
    <source>
        <dbReference type="SAM" id="MobiDB-lite"/>
    </source>
</evidence>
<evidence type="ECO:0000256" key="5">
    <source>
        <dbReference type="SAM" id="Phobius"/>
    </source>
</evidence>
<comment type="caution">
    <text evidence="7">The sequence shown here is derived from an EMBL/GenBank/DDBJ whole genome shotgun (WGS) entry which is preliminary data.</text>
</comment>
<keyword evidence="3 5" id="KW-0472">Membrane</keyword>
<dbReference type="PANTHER" id="PTHR11360">
    <property type="entry name" value="MONOCARBOXYLATE TRANSPORTER"/>
    <property type="match status" value="1"/>
</dbReference>
<feature type="compositionally biased region" description="Low complexity" evidence="4">
    <location>
        <begin position="8"/>
        <end position="18"/>
    </location>
</feature>
<keyword evidence="2 5" id="KW-1133">Transmembrane helix</keyword>
<evidence type="ECO:0000313" key="8">
    <source>
        <dbReference type="Proteomes" id="UP000608154"/>
    </source>
</evidence>
<feature type="transmembrane region" description="Helical" evidence="5">
    <location>
        <begin position="371"/>
        <end position="393"/>
    </location>
</feature>
<feature type="transmembrane region" description="Helical" evidence="5">
    <location>
        <begin position="405"/>
        <end position="427"/>
    </location>
</feature>
<evidence type="ECO:0000256" key="2">
    <source>
        <dbReference type="ARBA" id="ARBA00022989"/>
    </source>
</evidence>
<dbReference type="EMBL" id="BMHK01000018">
    <property type="protein sequence ID" value="GGC06518.1"/>
    <property type="molecule type" value="Genomic_DNA"/>
</dbReference>
<feature type="transmembrane region" description="Helical" evidence="5">
    <location>
        <begin position="76"/>
        <end position="95"/>
    </location>
</feature>
<dbReference type="GO" id="GO:0022857">
    <property type="term" value="F:transmembrane transporter activity"/>
    <property type="evidence" value="ECO:0007669"/>
    <property type="project" value="InterPro"/>
</dbReference>
<evidence type="ECO:0000259" key="6">
    <source>
        <dbReference type="PROSITE" id="PS50850"/>
    </source>
</evidence>
<evidence type="ECO:0000256" key="3">
    <source>
        <dbReference type="ARBA" id="ARBA00023136"/>
    </source>
</evidence>
<reference evidence="7" key="1">
    <citation type="journal article" date="2014" name="Int. J. Syst. Evol. Microbiol.">
        <title>Complete genome sequence of Corynebacterium casei LMG S-19264T (=DSM 44701T), isolated from a smear-ripened cheese.</title>
        <authorList>
            <consortium name="US DOE Joint Genome Institute (JGI-PGF)"/>
            <person name="Walter F."/>
            <person name="Albersmeier A."/>
            <person name="Kalinowski J."/>
            <person name="Ruckert C."/>
        </authorList>
    </citation>
    <scope>NUCLEOTIDE SEQUENCE</scope>
    <source>
        <strain evidence="7">CGMCC 1.15095</strain>
    </source>
</reference>
<dbReference type="InterPro" id="IPR036259">
    <property type="entry name" value="MFS_trans_sf"/>
</dbReference>
<dbReference type="InterPro" id="IPR011701">
    <property type="entry name" value="MFS"/>
</dbReference>
<feature type="transmembrane region" description="Helical" evidence="5">
    <location>
        <begin position="41"/>
        <end position="64"/>
    </location>
</feature>
<feature type="transmembrane region" description="Helical" evidence="5">
    <location>
        <begin position="289"/>
        <end position="308"/>
    </location>
</feature>
<feature type="transmembrane region" description="Helical" evidence="5">
    <location>
        <begin position="194"/>
        <end position="214"/>
    </location>
</feature>
<dbReference type="Proteomes" id="UP000608154">
    <property type="component" value="Unassembled WGS sequence"/>
</dbReference>
<feature type="transmembrane region" description="Helical" evidence="5">
    <location>
        <begin position="339"/>
        <end position="359"/>
    </location>
</feature>
<gene>
    <name evidence="7" type="ORF">GCM10011494_26400</name>
</gene>
<keyword evidence="1 5" id="KW-0812">Transmembrane</keyword>
<feature type="domain" description="Major facilitator superfamily (MFS) profile" evidence="6">
    <location>
        <begin position="39"/>
        <end position="432"/>
    </location>
</feature>
<keyword evidence="8" id="KW-1185">Reference proteome</keyword>
<feature type="transmembrane region" description="Helical" evidence="5">
    <location>
        <begin position="252"/>
        <end position="269"/>
    </location>
</feature>
<feature type="transmembrane region" description="Helical" evidence="5">
    <location>
        <begin position="315"/>
        <end position="333"/>
    </location>
</feature>
<evidence type="ECO:0000313" key="7">
    <source>
        <dbReference type="EMBL" id="GGC06518.1"/>
    </source>
</evidence>
<evidence type="ECO:0000256" key="1">
    <source>
        <dbReference type="ARBA" id="ARBA00022692"/>
    </source>
</evidence>
<feature type="transmembrane region" description="Helical" evidence="5">
    <location>
        <begin position="167"/>
        <end position="188"/>
    </location>
</feature>
<dbReference type="Gene3D" id="1.20.1250.20">
    <property type="entry name" value="MFS general substrate transporter like domains"/>
    <property type="match status" value="2"/>
</dbReference>
<feature type="transmembrane region" description="Helical" evidence="5">
    <location>
        <begin position="107"/>
        <end position="126"/>
    </location>
</feature>
<reference evidence="7" key="2">
    <citation type="submission" date="2020-09" db="EMBL/GenBank/DDBJ databases">
        <authorList>
            <person name="Sun Q."/>
            <person name="Zhou Y."/>
        </authorList>
    </citation>
    <scope>NUCLEOTIDE SEQUENCE</scope>
    <source>
        <strain evidence="7">CGMCC 1.15095</strain>
    </source>
</reference>
<feature type="transmembrane region" description="Helical" evidence="5">
    <location>
        <begin position="132"/>
        <end position="155"/>
    </location>
</feature>
<accession>A0A916TTG9</accession>
<name>A0A916TTG9_9SPHN</name>
<dbReference type="InterPro" id="IPR050327">
    <property type="entry name" value="Proton-linked_MCT"/>
</dbReference>